<dbReference type="GeneTree" id="ENSGT00940000166433"/>
<protein>
    <submittedName>
        <fullName evidence="1">Uncharacterized protein</fullName>
    </submittedName>
</protein>
<evidence type="ECO:0000313" key="1">
    <source>
        <dbReference type="Ensembl" id="ENSHHUP00000040345.1"/>
    </source>
</evidence>
<dbReference type="PANTHER" id="PTHR46703">
    <property type="match status" value="1"/>
</dbReference>
<dbReference type="PANTHER" id="PTHR46703:SF1">
    <property type="match status" value="1"/>
</dbReference>
<reference evidence="1" key="2">
    <citation type="submission" date="2025-08" db="UniProtKB">
        <authorList>
            <consortium name="Ensembl"/>
        </authorList>
    </citation>
    <scope>IDENTIFICATION</scope>
</reference>
<dbReference type="Proteomes" id="UP000314982">
    <property type="component" value="Unassembled WGS sequence"/>
</dbReference>
<keyword evidence="2" id="KW-1185">Reference proteome</keyword>
<reference evidence="2" key="1">
    <citation type="submission" date="2018-06" db="EMBL/GenBank/DDBJ databases">
        <title>Genome assembly of Danube salmon.</title>
        <authorList>
            <person name="Macqueen D.J."/>
            <person name="Gundappa M.K."/>
        </authorList>
    </citation>
    <scope>NUCLEOTIDE SEQUENCE [LARGE SCALE GENOMIC DNA]</scope>
</reference>
<organism evidence="1 2">
    <name type="scientific">Hucho hucho</name>
    <name type="common">huchen</name>
    <dbReference type="NCBI Taxonomy" id="62062"/>
    <lineage>
        <taxon>Eukaryota</taxon>
        <taxon>Metazoa</taxon>
        <taxon>Chordata</taxon>
        <taxon>Craniata</taxon>
        <taxon>Vertebrata</taxon>
        <taxon>Euteleostomi</taxon>
        <taxon>Actinopterygii</taxon>
        <taxon>Neopterygii</taxon>
        <taxon>Teleostei</taxon>
        <taxon>Protacanthopterygii</taxon>
        <taxon>Salmoniformes</taxon>
        <taxon>Salmonidae</taxon>
        <taxon>Salmoninae</taxon>
        <taxon>Hucho</taxon>
    </lineage>
</organism>
<name>A0A4W5MSI6_9TELE</name>
<proteinExistence type="predicted"/>
<evidence type="ECO:0000313" key="2">
    <source>
        <dbReference type="Proteomes" id="UP000314982"/>
    </source>
</evidence>
<reference evidence="1" key="3">
    <citation type="submission" date="2025-09" db="UniProtKB">
        <authorList>
            <consortium name="Ensembl"/>
        </authorList>
    </citation>
    <scope>IDENTIFICATION</scope>
</reference>
<dbReference type="AlphaFoldDB" id="A0A4W5MSI6"/>
<dbReference type="Ensembl" id="ENSHHUT00000041909.1">
    <property type="protein sequence ID" value="ENSHHUP00000040345.1"/>
    <property type="gene ID" value="ENSHHUG00000024976.1"/>
</dbReference>
<sequence>MTALRMSTDWRRRAQRGIQCGNATDPGEIGGAWGEFSFLCEGQGALECVRPESWAQALESVAVSEVSG</sequence>
<accession>A0A4W5MSI6</accession>